<dbReference type="GO" id="GO:0033883">
    <property type="term" value="F:pyridoxal phosphatase activity"/>
    <property type="evidence" value="ECO:0007669"/>
    <property type="project" value="UniProtKB-EC"/>
</dbReference>
<dbReference type="OrthoDB" id="9803141at2"/>
<dbReference type="InterPro" id="IPR010237">
    <property type="entry name" value="Pyr-5-nucltdase"/>
</dbReference>
<dbReference type="PANTHER" id="PTHR12725">
    <property type="entry name" value="HALOACID DEHALOGENASE-LIKE HYDROLASE"/>
    <property type="match status" value="1"/>
</dbReference>
<accession>A0A0A8K029</accession>
<reference evidence="1 2" key="1">
    <citation type="submission" date="2014-09" db="EMBL/GenBank/DDBJ databases">
        <title>Genome sequencing of Methyloceanibacter caenitepidi Gela4.</title>
        <authorList>
            <person name="Takeuchi M."/>
            <person name="Susumu S."/>
            <person name="Kamagata Y."/>
            <person name="Oshima K."/>
            <person name="Hattori M."/>
            <person name="Iwasaki W."/>
        </authorList>
    </citation>
    <scope>NUCLEOTIDE SEQUENCE [LARGE SCALE GENOMIC DNA]</scope>
    <source>
        <strain evidence="1 2">Gela4</strain>
    </source>
</reference>
<dbReference type="PANTHER" id="PTHR12725:SF117">
    <property type="entry name" value="HALOACID DEHALOGENASE-LIKE HYDROLASE"/>
    <property type="match status" value="1"/>
</dbReference>
<dbReference type="EC" id="3.1.3.74" evidence="1"/>
<dbReference type="NCBIfam" id="TIGR01509">
    <property type="entry name" value="HAD-SF-IA-v3"/>
    <property type="match status" value="1"/>
</dbReference>
<dbReference type="SUPFAM" id="SSF56784">
    <property type="entry name" value="HAD-like"/>
    <property type="match status" value="1"/>
</dbReference>
<name>A0A0A8K029_9HYPH</name>
<keyword evidence="2" id="KW-1185">Reference proteome</keyword>
<dbReference type="SFLD" id="SFLDG01129">
    <property type="entry name" value="C1.5:_HAD__Beta-PGM__Phosphata"/>
    <property type="match status" value="1"/>
</dbReference>
<dbReference type="NCBIfam" id="TIGR01993">
    <property type="entry name" value="Pyr-5-nucltdase"/>
    <property type="match status" value="1"/>
</dbReference>
<dbReference type="SFLD" id="SFLDS00003">
    <property type="entry name" value="Haloacid_Dehalogenase"/>
    <property type="match status" value="1"/>
</dbReference>
<dbReference type="InterPro" id="IPR006439">
    <property type="entry name" value="HAD-SF_hydro_IA"/>
</dbReference>
<organism evidence="1 2">
    <name type="scientific">Methyloceanibacter caenitepidi</name>
    <dbReference type="NCBI Taxonomy" id="1384459"/>
    <lineage>
        <taxon>Bacteria</taxon>
        <taxon>Pseudomonadati</taxon>
        <taxon>Pseudomonadota</taxon>
        <taxon>Alphaproteobacteria</taxon>
        <taxon>Hyphomicrobiales</taxon>
        <taxon>Hyphomicrobiaceae</taxon>
        <taxon>Methyloceanibacter</taxon>
    </lineage>
</organism>
<evidence type="ECO:0000313" key="1">
    <source>
        <dbReference type="EMBL" id="BAQ16240.1"/>
    </source>
</evidence>
<dbReference type="Gene3D" id="3.40.50.1000">
    <property type="entry name" value="HAD superfamily/HAD-like"/>
    <property type="match status" value="1"/>
</dbReference>
<dbReference type="Proteomes" id="UP000031643">
    <property type="component" value="Chromosome"/>
</dbReference>
<protein>
    <submittedName>
        <fullName evidence="1">Pyridoxal-5'-phosphate phosphatase, alphaproteobacterial type</fullName>
        <ecNumber evidence="1">3.1.3.74</ecNumber>
    </submittedName>
</protein>
<dbReference type="KEGG" id="mcg:GL4_0777"/>
<dbReference type="HOGENOM" id="CLU_059493_2_1_5"/>
<dbReference type="STRING" id="1384459.GL4_0777"/>
<dbReference type="SFLD" id="SFLDG01132">
    <property type="entry name" value="C1.5.3:_5'-Nucleotidase_Like"/>
    <property type="match status" value="1"/>
</dbReference>
<sequence>MTDAAQTTLEPNTIAERGFGHVETWVFDLDNTLYPAECDLFSQIDHRMGSFIAETLGLTLDDAHALRKKYYFEHGTTLAGLIRLHGVKPHDFLDYVHDIDLGVVDPSPELGTAIEALPGRKLVFTNGCRKHAERVTTKLGVRDLFEDIFDIHALEYVNPKPSREAFERFVAAHGVESSRAAIFDDLPHNLETAHALGMTTIWIDCRAMGRPEHVAHEDWAELPEHIHHRTEALAPFVAAIGASLAEDAASSKAADGPRDPQ</sequence>
<dbReference type="Pfam" id="PF00702">
    <property type="entry name" value="Hydrolase"/>
    <property type="match status" value="1"/>
</dbReference>
<dbReference type="AlphaFoldDB" id="A0A0A8K029"/>
<dbReference type="RefSeq" id="WP_045364710.1">
    <property type="nucleotide sequence ID" value="NZ_AP014648.1"/>
</dbReference>
<dbReference type="InterPro" id="IPR023214">
    <property type="entry name" value="HAD_sf"/>
</dbReference>
<gene>
    <name evidence="1" type="ORF">GL4_0777</name>
</gene>
<dbReference type="Gene3D" id="1.10.150.450">
    <property type="match status" value="1"/>
</dbReference>
<proteinExistence type="predicted"/>
<evidence type="ECO:0000313" key="2">
    <source>
        <dbReference type="Proteomes" id="UP000031643"/>
    </source>
</evidence>
<keyword evidence="1" id="KW-0378">Hydrolase</keyword>
<dbReference type="InterPro" id="IPR036412">
    <property type="entry name" value="HAD-like_sf"/>
</dbReference>
<dbReference type="EMBL" id="AP014648">
    <property type="protein sequence ID" value="BAQ16240.1"/>
    <property type="molecule type" value="Genomic_DNA"/>
</dbReference>